<name>A0A913ZI11_PATMI</name>
<accession>A0A913ZI11</accession>
<reference evidence="3" key="1">
    <citation type="submission" date="2022-11" db="UniProtKB">
        <authorList>
            <consortium name="EnsemblMetazoa"/>
        </authorList>
    </citation>
    <scope>IDENTIFICATION</scope>
</reference>
<evidence type="ECO:0000256" key="2">
    <source>
        <dbReference type="SAM" id="MobiDB-lite"/>
    </source>
</evidence>
<organism evidence="3 4">
    <name type="scientific">Patiria miniata</name>
    <name type="common">Bat star</name>
    <name type="synonym">Asterina miniata</name>
    <dbReference type="NCBI Taxonomy" id="46514"/>
    <lineage>
        <taxon>Eukaryota</taxon>
        <taxon>Metazoa</taxon>
        <taxon>Echinodermata</taxon>
        <taxon>Eleutherozoa</taxon>
        <taxon>Asterozoa</taxon>
        <taxon>Asteroidea</taxon>
        <taxon>Valvatacea</taxon>
        <taxon>Valvatida</taxon>
        <taxon>Asterinidae</taxon>
        <taxon>Patiria</taxon>
    </lineage>
</organism>
<dbReference type="OMA" id="NANETFC"/>
<dbReference type="GeneID" id="119724434"/>
<evidence type="ECO:0000313" key="4">
    <source>
        <dbReference type="Proteomes" id="UP000887568"/>
    </source>
</evidence>
<feature type="compositionally biased region" description="Polar residues" evidence="2">
    <location>
        <begin position="142"/>
        <end position="152"/>
    </location>
</feature>
<proteinExistence type="predicted"/>
<dbReference type="RefSeq" id="XP_038051423.1">
    <property type="nucleotide sequence ID" value="XM_038195495.1"/>
</dbReference>
<dbReference type="OrthoDB" id="6123234at2759"/>
<dbReference type="Proteomes" id="UP000887568">
    <property type="component" value="Unplaced"/>
</dbReference>
<keyword evidence="4" id="KW-1185">Reference proteome</keyword>
<dbReference type="AlphaFoldDB" id="A0A913ZI11"/>
<evidence type="ECO:0000256" key="1">
    <source>
        <dbReference type="SAM" id="Coils"/>
    </source>
</evidence>
<protein>
    <submittedName>
        <fullName evidence="3">Uncharacterized protein</fullName>
    </submittedName>
</protein>
<sequence>MKFHHLMDNKTGRASGGICVRHDVSRACPPDVEFSMAAKLDNLEVNANETFCAREVVTSPKSPYDDVGFDNSGSGDLTSSGELLESCGLVTEDSGISENSLSLTEELEVEKILDDITEREESVDDVTDSEESIGSNRMGGAASQSGNQSRSIGQIRESLEQKVRRLRDEKAAVDEKIRLAQEEEDLRMREKTKLKQQLVVHRRDRLKKVIADLKRKLEDQSVRLQVTYSTLISLQRNIFRHRSFSRQTTQPSRDSSLEAPF</sequence>
<keyword evidence="1" id="KW-0175">Coiled coil</keyword>
<dbReference type="EnsemblMetazoa" id="XM_038195495.1">
    <property type="protein sequence ID" value="XP_038051423.1"/>
    <property type="gene ID" value="LOC119724434"/>
</dbReference>
<feature type="coiled-coil region" evidence="1">
    <location>
        <begin position="156"/>
        <end position="223"/>
    </location>
</feature>
<feature type="compositionally biased region" description="Acidic residues" evidence="2">
    <location>
        <begin position="121"/>
        <end position="131"/>
    </location>
</feature>
<feature type="region of interest" description="Disordered" evidence="2">
    <location>
        <begin position="118"/>
        <end position="154"/>
    </location>
</feature>
<evidence type="ECO:0000313" key="3">
    <source>
        <dbReference type="EnsemblMetazoa" id="XP_038051423.1"/>
    </source>
</evidence>